<dbReference type="EMBL" id="JAWWNJ010000016">
    <property type="protein sequence ID" value="KAK7039939.1"/>
    <property type="molecule type" value="Genomic_DNA"/>
</dbReference>
<reference evidence="2 3" key="1">
    <citation type="journal article" date="2024" name="J Genomics">
        <title>Draft genome sequencing and assembly of Favolaschia claudopus CIRM-BRFM 2984 isolated from oak limbs.</title>
        <authorList>
            <person name="Navarro D."/>
            <person name="Drula E."/>
            <person name="Chaduli D."/>
            <person name="Cazenave R."/>
            <person name="Ahrendt S."/>
            <person name="Wang J."/>
            <person name="Lipzen A."/>
            <person name="Daum C."/>
            <person name="Barry K."/>
            <person name="Grigoriev I.V."/>
            <person name="Favel A."/>
            <person name="Rosso M.N."/>
            <person name="Martin F."/>
        </authorList>
    </citation>
    <scope>NUCLEOTIDE SEQUENCE [LARGE SCALE GENOMIC DNA]</scope>
    <source>
        <strain evidence="2 3">CIRM-BRFM 2984</strain>
    </source>
</reference>
<gene>
    <name evidence="2" type="ORF">R3P38DRAFT_3469281</name>
</gene>
<evidence type="ECO:0000313" key="2">
    <source>
        <dbReference type="EMBL" id="KAK7039939.1"/>
    </source>
</evidence>
<comment type="caution">
    <text evidence="2">The sequence shown here is derived from an EMBL/GenBank/DDBJ whole genome shotgun (WGS) entry which is preliminary data.</text>
</comment>
<feature type="signal peptide" evidence="1">
    <location>
        <begin position="1"/>
        <end position="21"/>
    </location>
</feature>
<accession>A0AAW0CQB1</accession>
<evidence type="ECO:0008006" key="4">
    <source>
        <dbReference type="Google" id="ProtNLM"/>
    </source>
</evidence>
<dbReference type="AlphaFoldDB" id="A0AAW0CQB1"/>
<feature type="chain" id="PRO_5043788134" description="Hydrophobin" evidence="1">
    <location>
        <begin position="22"/>
        <end position="107"/>
    </location>
</feature>
<evidence type="ECO:0000313" key="3">
    <source>
        <dbReference type="Proteomes" id="UP001362999"/>
    </source>
</evidence>
<sequence>MIFKPFVLLASALATLQVANGAAIAERATGLCCSIIVNSALVGALGALLNPLLVGTGVTLDTGLAVGLTCTALDSTCVPARALSCAIAVGPVQGFGSIGINCSPTTV</sequence>
<proteinExistence type="predicted"/>
<keyword evidence="1" id="KW-0732">Signal</keyword>
<keyword evidence="3" id="KW-1185">Reference proteome</keyword>
<protein>
    <recommendedName>
        <fullName evidence="4">Hydrophobin</fullName>
    </recommendedName>
</protein>
<name>A0AAW0CQB1_9AGAR</name>
<organism evidence="2 3">
    <name type="scientific">Favolaschia claudopus</name>
    <dbReference type="NCBI Taxonomy" id="2862362"/>
    <lineage>
        <taxon>Eukaryota</taxon>
        <taxon>Fungi</taxon>
        <taxon>Dikarya</taxon>
        <taxon>Basidiomycota</taxon>
        <taxon>Agaricomycotina</taxon>
        <taxon>Agaricomycetes</taxon>
        <taxon>Agaricomycetidae</taxon>
        <taxon>Agaricales</taxon>
        <taxon>Marasmiineae</taxon>
        <taxon>Mycenaceae</taxon>
        <taxon>Favolaschia</taxon>
    </lineage>
</organism>
<dbReference type="Proteomes" id="UP001362999">
    <property type="component" value="Unassembled WGS sequence"/>
</dbReference>
<evidence type="ECO:0000256" key="1">
    <source>
        <dbReference type="SAM" id="SignalP"/>
    </source>
</evidence>